<dbReference type="Proteomes" id="UP001596263">
    <property type="component" value="Unassembled WGS sequence"/>
</dbReference>
<feature type="chain" id="PRO_5046321039" evidence="1">
    <location>
        <begin position="28"/>
        <end position="291"/>
    </location>
</feature>
<evidence type="ECO:0000313" key="3">
    <source>
        <dbReference type="Proteomes" id="UP001596263"/>
    </source>
</evidence>
<protein>
    <submittedName>
        <fullName evidence="2">Uncharacterized protein</fullName>
    </submittedName>
</protein>
<keyword evidence="3" id="KW-1185">Reference proteome</keyword>
<name>A0ABW0CPS0_STRCD</name>
<feature type="signal peptide" evidence="1">
    <location>
        <begin position="1"/>
        <end position="27"/>
    </location>
</feature>
<proteinExistence type="predicted"/>
<dbReference type="RefSeq" id="WP_380857794.1">
    <property type="nucleotide sequence ID" value="NZ_JBHSKM010000019.1"/>
</dbReference>
<accession>A0ABW0CPS0</accession>
<reference evidence="3" key="1">
    <citation type="journal article" date="2019" name="Int. J. Syst. Evol. Microbiol.">
        <title>The Global Catalogue of Microorganisms (GCM) 10K type strain sequencing project: providing services to taxonomists for standard genome sequencing and annotation.</title>
        <authorList>
            <consortium name="The Broad Institute Genomics Platform"/>
            <consortium name="The Broad Institute Genome Sequencing Center for Infectious Disease"/>
            <person name="Wu L."/>
            <person name="Ma J."/>
        </authorList>
    </citation>
    <scope>NUCLEOTIDE SEQUENCE [LARGE SCALE GENOMIC DNA]</scope>
    <source>
        <strain evidence="3">KCTC 42586</strain>
    </source>
</reference>
<dbReference type="EMBL" id="JBHSKM010000019">
    <property type="protein sequence ID" value="MFC5217273.1"/>
    <property type="molecule type" value="Genomic_DNA"/>
</dbReference>
<organism evidence="2 3">
    <name type="scientific">Streptomyces coerulescens</name>
    <dbReference type="NCBI Taxonomy" id="29304"/>
    <lineage>
        <taxon>Bacteria</taxon>
        <taxon>Bacillati</taxon>
        <taxon>Actinomycetota</taxon>
        <taxon>Actinomycetes</taxon>
        <taxon>Kitasatosporales</taxon>
        <taxon>Streptomycetaceae</taxon>
        <taxon>Streptomyces</taxon>
    </lineage>
</organism>
<sequence>MSQDLRPKLHSAVTLAATLLSLPLSNAQCDALALELTGPVRALLAEALAVQAADVPVRCAVIGPGIDEQTGVETTQYAGCLSRICVDVDHDSPAATLAADLRRHHDVVITDVPTPTYLGLTVRPRTVHAWQYWLKQFGIADDVVTLEGSDAHGVGEKDGVAVRLCGEGMAVLLSPDTHTRPGLDVDLDSPAGTVAGKARRQIDVTAIEIRDAHTVTLTVAATSMLEWQWWLTQLAAEASPVTFEGTTALVTGSKDGATVHLRGEECRQFYTADRAAARLMGLLAETSPAGS</sequence>
<gene>
    <name evidence="2" type="ORF">ACFPQ9_25885</name>
</gene>
<keyword evidence="1" id="KW-0732">Signal</keyword>
<comment type="caution">
    <text evidence="2">The sequence shown here is derived from an EMBL/GenBank/DDBJ whole genome shotgun (WGS) entry which is preliminary data.</text>
</comment>
<evidence type="ECO:0000256" key="1">
    <source>
        <dbReference type="SAM" id="SignalP"/>
    </source>
</evidence>
<evidence type="ECO:0000313" key="2">
    <source>
        <dbReference type="EMBL" id="MFC5217273.1"/>
    </source>
</evidence>